<organism evidence="2 3">
    <name type="scientific">Chiloscyllium punctatum</name>
    <name type="common">Brownbanded bambooshark</name>
    <name type="synonym">Hemiscyllium punctatum</name>
    <dbReference type="NCBI Taxonomy" id="137246"/>
    <lineage>
        <taxon>Eukaryota</taxon>
        <taxon>Metazoa</taxon>
        <taxon>Chordata</taxon>
        <taxon>Craniata</taxon>
        <taxon>Vertebrata</taxon>
        <taxon>Chondrichthyes</taxon>
        <taxon>Elasmobranchii</taxon>
        <taxon>Galeomorphii</taxon>
        <taxon>Galeoidea</taxon>
        <taxon>Orectolobiformes</taxon>
        <taxon>Hemiscylliidae</taxon>
        <taxon>Chiloscyllium</taxon>
    </lineage>
</organism>
<comment type="caution">
    <text evidence="2">The sequence shown here is derived from an EMBL/GenBank/DDBJ whole genome shotgun (WGS) entry which is preliminary data.</text>
</comment>
<dbReference type="Gene3D" id="1.25.40.480">
    <property type="match status" value="1"/>
</dbReference>
<name>A0A401S1M0_CHIPU</name>
<dbReference type="Proteomes" id="UP000287033">
    <property type="component" value="Unassembled WGS sequence"/>
</dbReference>
<accession>A0A401S1M0</accession>
<dbReference type="InterPro" id="IPR039685">
    <property type="entry name" value="FANCE"/>
</dbReference>
<keyword evidence="3" id="KW-1185">Reference proteome</keyword>
<dbReference type="OrthoDB" id="2449818at2759"/>
<evidence type="ECO:0000313" key="2">
    <source>
        <dbReference type="EMBL" id="GCC24303.1"/>
    </source>
</evidence>
<dbReference type="PANTHER" id="PTHR32094">
    <property type="entry name" value="FANCONI ANEMIA GROUP E PROTEIN"/>
    <property type="match status" value="1"/>
</dbReference>
<dbReference type="PANTHER" id="PTHR32094:SF5">
    <property type="entry name" value="FANCONI ANEMIA GROUP E PROTEIN"/>
    <property type="match status" value="1"/>
</dbReference>
<dbReference type="OMA" id="LRLPWIC"/>
<dbReference type="GO" id="GO:0043240">
    <property type="term" value="C:Fanconi anaemia nuclear complex"/>
    <property type="evidence" value="ECO:0007669"/>
    <property type="project" value="InterPro"/>
</dbReference>
<gene>
    <name evidence="2" type="ORF">chiPu_0002703</name>
</gene>
<dbReference type="AlphaFoldDB" id="A0A401S1M0"/>
<feature type="domain" description="Fanconi Anaemia group E protein C-terminal" evidence="1">
    <location>
        <begin position="274"/>
        <end position="526"/>
    </location>
</feature>
<dbReference type="STRING" id="137246.A0A401S1M0"/>
<dbReference type="EMBL" id="BEZZ01000053">
    <property type="protein sequence ID" value="GCC24303.1"/>
    <property type="molecule type" value="Genomic_DNA"/>
</dbReference>
<dbReference type="InterPro" id="IPR021025">
    <property type="entry name" value="Fanconi_anaemia_gr_E_prot_C"/>
</dbReference>
<evidence type="ECO:0000259" key="1">
    <source>
        <dbReference type="Pfam" id="PF11510"/>
    </source>
</evidence>
<proteinExistence type="predicted"/>
<dbReference type="Pfam" id="PF11510">
    <property type="entry name" value="FA_FANCE"/>
    <property type="match status" value="1"/>
</dbReference>
<dbReference type="GO" id="GO:0036297">
    <property type="term" value="P:interstrand cross-link repair"/>
    <property type="evidence" value="ECO:0007669"/>
    <property type="project" value="InterPro"/>
</dbReference>
<evidence type="ECO:0000313" key="3">
    <source>
        <dbReference type="Proteomes" id="UP000287033"/>
    </source>
</evidence>
<protein>
    <recommendedName>
        <fullName evidence="1">Fanconi Anaemia group E protein C-terminal domain-containing protein</fullName>
    </recommendedName>
</protein>
<sequence>MRDYKALLEQFEKPFQTLLHILTMGISGATNAFHVLQRIQSKQPLHWKTFTETLCQLEPLLEGKEQNLRLKPLFYLLPAMARRNLLSFLHLGNAVIPKDCLYHLIGQLRQNSHTDLWTQKLLDILEQDVEGGIRHLEGSVSQTQQLKSLCQKLVGFSEECSDSEKRLGWYFSEQKNESSEGTEDKLVLTQNPKKRKNSMEDVFHLDDGERNTMKKIKLSEDISCLEPCNGPEKQDITTRPETLSLESVHVVSPQAQSRLDISEVEQKSPPSTHSSLNLPEHVKACIPSLKDLFGAESDKLETSDELNIFNECDPSQLEKLCSLLRLSELPEHLLPLTCIKLISLSSDLSYSNAAVLARNLFLMRILSLTEPASRFLMAAITSFCKKYVRPSCNALIGPLLQTPAIGSIQVKLICRLAEDCLEPEHLTVIFGHILSITWSEELLSVVHTLFERKVEVTPEQFEQFVQKLSQHAGSFSKSMKYAKVVLAALTKYQSYVTSVHKNMLYCILDLHKTFLKKSMQAALKHIVT</sequence>
<dbReference type="CDD" id="cd07439">
    <property type="entry name" value="FANCE_c-term"/>
    <property type="match status" value="1"/>
</dbReference>
<reference evidence="2 3" key="1">
    <citation type="journal article" date="2018" name="Nat. Ecol. Evol.">
        <title>Shark genomes provide insights into elasmobranch evolution and the origin of vertebrates.</title>
        <authorList>
            <person name="Hara Y"/>
            <person name="Yamaguchi K"/>
            <person name="Onimaru K"/>
            <person name="Kadota M"/>
            <person name="Koyanagi M"/>
            <person name="Keeley SD"/>
            <person name="Tatsumi K"/>
            <person name="Tanaka K"/>
            <person name="Motone F"/>
            <person name="Kageyama Y"/>
            <person name="Nozu R"/>
            <person name="Adachi N"/>
            <person name="Nishimura O"/>
            <person name="Nakagawa R"/>
            <person name="Tanegashima C"/>
            <person name="Kiyatake I"/>
            <person name="Matsumoto R"/>
            <person name="Murakumo K"/>
            <person name="Nishida K"/>
            <person name="Terakita A"/>
            <person name="Kuratani S"/>
            <person name="Sato K"/>
            <person name="Hyodo S Kuraku.S."/>
        </authorList>
    </citation>
    <scope>NUCLEOTIDE SEQUENCE [LARGE SCALE GENOMIC DNA]</scope>
</reference>